<protein>
    <recommendedName>
        <fullName evidence="2">WW domain-containing protein</fullName>
    </recommendedName>
</protein>
<feature type="region of interest" description="Disordered" evidence="1">
    <location>
        <begin position="154"/>
        <end position="190"/>
    </location>
</feature>
<dbReference type="SUPFAM" id="SSF52540">
    <property type="entry name" value="P-loop containing nucleoside triphosphate hydrolases"/>
    <property type="match status" value="1"/>
</dbReference>
<evidence type="ECO:0000313" key="3">
    <source>
        <dbReference type="EMBL" id="CAK0888327.1"/>
    </source>
</evidence>
<dbReference type="Gene3D" id="3.40.50.300">
    <property type="entry name" value="P-loop containing nucleotide triphosphate hydrolases"/>
    <property type="match status" value="1"/>
</dbReference>
<feature type="compositionally biased region" description="Low complexity" evidence="1">
    <location>
        <begin position="157"/>
        <end position="169"/>
    </location>
</feature>
<dbReference type="SUPFAM" id="SSF51045">
    <property type="entry name" value="WW domain"/>
    <property type="match status" value="2"/>
</dbReference>
<dbReference type="Proteomes" id="UP001189429">
    <property type="component" value="Unassembled WGS sequence"/>
</dbReference>
<gene>
    <name evidence="3" type="ORF">PCOR1329_LOCUS69138</name>
</gene>
<comment type="caution">
    <text evidence="3">The sequence shown here is derived from an EMBL/GenBank/DDBJ whole genome shotgun (WGS) entry which is preliminary data.</text>
</comment>
<proteinExistence type="predicted"/>
<dbReference type="PANTHER" id="PTHR36978">
    <property type="entry name" value="P-LOOP CONTAINING NUCLEOTIDE TRIPHOSPHATE HYDROLASE"/>
    <property type="match status" value="1"/>
</dbReference>
<dbReference type="InterPro" id="IPR036020">
    <property type="entry name" value="WW_dom_sf"/>
</dbReference>
<reference evidence="3" key="1">
    <citation type="submission" date="2023-10" db="EMBL/GenBank/DDBJ databases">
        <authorList>
            <person name="Chen Y."/>
            <person name="Shah S."/>
            <person name="Dougan E. K."/>
            <person name="Thang M."/>
            <person name="Chan C."/>
        </authorList>
    </citation>
    <scope>NUCLEOTIDE SEQUENCE [LARGE SCALE GENOMIC DNA]</scope>
</reference>
<name>A0ABN9WT81_9DINO</name>
<dbReference type="InterPro" id="IPR027417">
    <property type="entry name" value="P-loop_NTPase"/>
</dbReference>
<accession>A0ABN9WT81</accession>
<evidence type="ECO:0000259" key="2">
    <source>
        <dbReference type="PROSITE" id="PS50020"/>
    </source>
</evidence>
<dbReference type="InterPro" id="IPR040632">
    <property type="entry name" value="Sulfotransfer_4"/>
</dbReference>
<evidence type="ECO:0000256" key="1">
    <source>
        <dbReference type="SAM" id="MobiDB-lite"/>
    </source>
</evidence>
<dbReference type="Gene3D" id="2.20.70.10">
    <property type="match status" value="1"/>
</dbReference>
<feature type="domain" description="WW" evidence="2">
    <location>
        <begin position="118"/>
        <end position="145"/>
    </location>
</feature>
<dbReference type="Pfam" id="PF17784">
    <property type="entry name" value="Sulfotransfer_4"/>
    <property type="match status" value="1"/>
</dbReference>
<dbReference type="PANTHER" id="PTHR36978:SF4">
    <property type="entry name" value="P-LOOP CONTAINING NUCLEOSIDE TRIPHOSPHATE HYDROLASE PROTEIN"/>
    <property type="match status" value="1"/>
</dbReference>
<dbReference type="InterPro" id="IPR001202">
    <property type="entry name" value="WW_dom"/>
</dbReference>
<organism evidence="3 4">
    <name type="scientific">Prorocentrum cordatum</name>
    <dbReference type="NCBI Taxonomy" id="2364126"/>
    <lineage>
        <taxon>Eukaryota</taxon>
        <taxon>Sar</taxon>
        <taxon>Alveolata</taxon>
        <taxon>Dinophyceae</taxon>
        <taxon>Prorocentrales</taxon>
        <taxon>Prorocentraceae</taxon>
        <taxon>Prorocentrum</taxon>
    </lineage>
</organism>
<dbReference type="EMBL" id="CAUYUJ010019059">
    <property type="protein sequence ID" value="CAK0888327.1"/>
    <property type="molecule type" value="Genomic_DNA"/>
</dbReference>
<dbReference type="PROSITE" id="PS50020">
    <property type="entry name" value="WW_DOMAIN_2"/>
    <property type="match status" value="1"/>
</dbReference>
<evidence type="ECO:0000313" key="4">
    <source>
        <dbReference type="Proteomes" id="UP001189429"/>
    </source>
</evidence>
<sequence length="466" mass="51777">MSLISRPVISRSVACASIIQDGWSAYPQHSRRASHPSSLFHNVAVAVSSDPALSICSSVGVFGPSNWPRYVVPFVVMVFLDDDWVEIPDENVQGRTYFWHRWENRTMWQLPDCTQALWSGHRDSCGRLYYWSRSTQESVWNLPAARVQDPVGDEAGRAGVAAGDAGSSRCSRGAPPQSGPNTAGAASAAQECEGRELRQARDGRLYAREQFLEFYGGLRQWDAATRQDQFVQGRTAGDVDAASPGRQVFVLGMPKCGTTSFQEAFLSCGFRSVHWALESGKNPQRDTKLRTQGLEAEQRLVSLLLQRALDEGLPPLGHLPGVDAISQMDGLVWRGSEVVGSFPQMTLLPALYDAYPKALFILNVRDKHKWAESVASWVDGDMNKRITLASLPQLPSGAGSTPEELVEWFDWHVGRVRAFFSKRDQGRLLEFDIEKSDAEELRDFLGCPNLVWGVHNASRKKKPAKR</sequence>
<keyword evidence="4" id="KW-1185">Reference proteome</keyword>